<feature type="transmembrane region" description="Helical" evidence="6">
    <location>
        <begin position="198"/>
        <end position="220"/>
    </location>
</feature>
<reference evidence="8 9" key="1">
    <citation type="submission" date="2021-07" db="EMBL/GenBank/DDBJ databases">
        <title>Paenibacillus radiodurans sp. nov., isolated from the southeastern edge of Tengger Desert.</title>
        <authorList>
            <person name="Zhang G."/>
        </authorList>
    </citation>
    <scope>NUCLEOTIDE SEQUENCE [LARGE SCALE GENOMIC DNA]</scope>
    <source>
        <strain evidence="8 9">CCM 7311</strain>
    </source>
</reference>
<dbReference type="PANTHER" id="PTHR46795">
    <property type="entry name" value="ABC TRANSPORTER PERMEASE-RELATED-RELATED"/>
    <property type="match status" value="1"/>
</dbReference>
<feature type="transmembrane region" description="Helical" evidence="6">
    <location>
        <begin position="611"/>
        <end position="634"/>
    </location>
</feature>
<accession>A0ABS7C2C9</accession>
<gene>
    <name evidence="8" type="ORF">K0U00_13590</name>
</gene>
<feature type="transmembrane region" description="Helical" evidence="6">
    <location>
        <begin position="284"/>
        <end position="305"/>
    </location>
</feature>
<evidence type="ECO:0000313" key="8">
    <source>
        <dbReference type="EMBL" id="MBW7455068.1"/>
    </source>
</evidence>
<dbReference type="Pfam" id="PF02687">
    <property type="entry name" value="FtsX"/>
    <property type="match status" value="1"/>
</dbReference>
<evidence type="ECO:0000256" key="2">
    <source>
        <dbReference type="ARBA" id="ARBA00022475"/>
    </source>
</evidence>
<feature type="transmembrane region" description="Helical" evidence="6">
    <location>
        <begin position="226"/>
        <end position="252"/>
    </location>
</feature>
<comment type="caution">
    <text evidence="8">The sequence shown here is derived from an EMBL/GenBank/DDBJ whole genome shotgun (WGS) entry which is preliminary data.</text>
</comment>
<proteinExistence type="inferred from homology"/>
<evidence type="ECO:0000313" key="9">
    <source>
        <dbReference type="Proteomes" id="UP001519887"/>
    </source>
</evidence>
<feature type="transmembrane region" description="Helical" evidence="6">
    <location>
        <begin position="61"/>
        <end position="82"/>
    </location>
</feature>
<dbReference type="RefSeq" id="WP_210038409.1">
    <property type="nucleotide sequence ID" value="NZ_JBHLVU010000022.1"/>
</dbReference>
<dbReference type="EMBL" id="JAHZIK010000297">
    <property type="protein sequence ID" value="MBW7455068.1"/>
    <property type="molecule type" value="Genomic_DNA"/>
</dbReference>
<evidence type="ECO:0000256" key="3">
    <source>
        <dbReference type="ARBA" id="ARBA00022692"/>
    </source>
</evidence>
<keyword evidence="5 6" id="KW-0472">Membrane</keyword>
<protein>
    <submittedName>
        <fullName evidence="8">FtsX-like permease family protein</fullName>
    </submittedName>
</protein>
<keyword evidence="9" id="KW-1185">Reference proteome</keyword>
<evidence type="ECO:0000256" key="6">
    <source>
        <dbReference type="PIRNR" id="PIRNR018968"/>
    </source>
</evidence>
<keyword evidence="6" id="KW-0813">Transport</keyword>
<keyword evidence="3 6" id="KW-0812">Transmembrane</keyword>
<evidence type="ECO:0000259" key="7">
    <source>
        <dbReference type="Pfam" id="PF02687"/>
    </source>
</evidence>
<evidence type="ECO:0000256" key="4">
    <source>
        <dbReference type="ARBA" id="ARBA00022989"/>
    </source>
</evidence>
<dbReference type="PANTHER" id="PTHR46795:SF1">
    <property type="entry name" value="ABC TRANSPORTER PERMEASE PROTEIN"/>
    <property type="match status" value="1"/>
</dbReference>
<sequence length="648" mass="72287">MTFRSLAISSIRGNWRAYNAFFLSSVFSVIIFYMYGAFLFHPDVINGHIEAAAGVRKGMEACQYIVVIFSFFFVLYANSAFLKTRKKEFGLYTLFGMTGNQLRRMLVIESVIIAVLAIAAGLGIGMLLSKLFFMAMASLLGVESPIRFAVPLKAVLLTVIGYFALFNVLTWLTSIRVGRSEIIELLKEANQPKRQPLYSMWLTILSILCLGLGYTLAYIMNTSNVIFVMLPILGLVIIGSYFLFTQCSVALIRMVQRSKSIFYNRTNMIIFSQVAYKLKDNARILFMVSILSAVILTASGTVYAFQQEGEKQLLSHTPQTIGFVENGLNAHNVLDPAKLKSILKQDGRELAYETRLVGIPGEEVTPAEGHKTLRAQYDSAIVSESDYNQVAGLMNRPRLSIDTGHARVVFPYIEQETLPPFEGPSVTMKVNGTEQPFSVDGYLFGAIISPIDYFTTLIVVDDTQYGTLLAATPESRQIVNYGFEIKDWQTALPTAEKIEKLIPPSESDHAMTYRVSSFLQTHQSSSLTLFVGLFVSLLFFIASGSVLYFKLFTEMKEDQLQFRALTRIGMTAGEIRRIVATQVGIIFYVPVVVGIIHMCFAMKALSTLMQANIWIYAGTVIGIYVIMQSIYFAVACTGYTKRMLNPAV</sequence>
<name>A0ABS7C2C9_9BACL</name>
<feature type="domain" description="ABC3 transporter permease C-terminal" evidence="7">
    <location>
        <begin position="65"/>
        <end position="181"/>
    </location>
</feature>
<feature type="transmembrane region" description="Helical" evidence="6">
    <location>
        <begin position="154"/>
        <end position="177"/>
    </location>
</feature>
<organism evidence="8 9">
    <name type="scientific">Paenibacillus sepulcri</name>
    <dbReference type="NCBI Taxonomy" id="359917"/>
    <lineage>
        <taxon>Bacteria</taxon>
        <taxon>Bacillati</taxon>
        <taxon>Bacillota</taxon>
        <taxon>Bacilli</taxon>
        <taxon>Bacillales</taxon>
        <taxon>Paenibacillaceae</taxon>
        <taxon>Paenibacillus</taxon>
    </lineage>
</organism>
<feature type="transmembrane region" description="Helical" evidence="6">
    <location>
        <begin position="527"/>
        <end position="549"/>
    </location>
</feature>
<dbReference type="InterPro" id="IPR052536">
    <property type="entry name" value="ABC-4_Integral_Memb_Prot"/>
</dbReference>
<feature type="transmembrane region" description="Helical" evidence="6">
    <location>
        <begin position="20"/>
        <end position="41"/>
    </location>
</feature>
<dbReference type="InterPro" id="IPR027022">
    <property type="entry name" value="ABC_permease_BceB-typ"/>
</dbReference>
<feature type="transmembrane region" description="Helical" evidence="6">
    <location>
        <begin position="111"/>
        <end position="134"/>
    </location>
</feature>
<keyword evidence="2 6" id="KW-1003">Cell membrane</keyword>
<comment type="similarity">
    <text evidence="6">Belongs to the ABC-4 integral membrane protein family.</text>
</comment>
<dbReference type="InterPro" id="IPR003838">
    <property type="entry name" value="ABC3_permease_C"/>
</dbReference>
<dbReference type="Proteomes" id="UP001519887">
    <property type="component" value="Unassembled WGS sequence"/>
</dbReference>
<evidence type="ECO:0000256" key="5">
    <source>
        <dbReference type="ARBA" id="ARBA00023136"/>
    </source>
</evidence>
<feature type="transmembrane region" description="Helical" evidence="6">
    <location>
        <begin position="585"/>
        <end position="605"/>
    </location>
</feature>
<comment type="subcellular location">
    <subcellularLocation>
        <location evidence="1 6">Cell membrane</location>
        <topology evidence="1 6">Multi-pass membrane protein</topology>
    </subcellularLocation>
</comment>
<keyword evidence="4 6" id="KW-1133">Transmembrane helix</keyword>
<evidence type="ECO:0000256" key="1">
    <source>
        <dbReference type="ARBA" id="ARBA00004651"/>
    </source>
</evidence>
<dbReference type="PIRSF" id="PIRSF018968">
    <property type="entry name" value="ABC_permease_BceB"/>
    <property type="match status" value="1"/>
</dbReference>